<feature type="domain" description="Aminotransferase class V" evidence="9">
    <location>
        <begin position="3"/>
        <end position="366"/>
    </location>
</feature>
<comment type="catalytic activity">
    <reaction evidence="8">
        <text>(sulfur carrier)-H + L-cysteine = (sulfur carrier)-SH + L-alanine</text>
        <dbReference type="Rhea" id="RHEA:43892"/>
        <dbReference type="Rhea" id="RHEA-COMP:14737"/>
        <dbReference type="Rhea" id="RHEA-COMP:14739"/>
        <dbReference type="ChEBI" id="CHEBI:29917"/>
        <dbReference type="ChEBI" id="CHEBI:35235"/>
        <dbReference type="ChEBI" id="CHEBI:57972"/>
        <dbReference type="ChEBI" id="CHEBI:64428"/>
        <dbReference type="EC" id="2.8.1.7"/>
    </reaction>
</comment>
<dbReference type="PANTHER" id="PTHR11601">
    <property type="entry name" value="CYSTEINE DESULFURYLASE FAMILY MEMBER"/>
    <property type="match status" value="1"/>
</dbReference>
<keyword evidence="11" id="KW-1185">Reference proteome</keyword>
<evidence type="ECO:0000256" key="6">
    <source>
        <dbReference type="ARBA" id="ARBA00023004"/>
    </source>
</evidence>
<evidence type="ECO:0000313" key="10">
    <source>
        <dbReference type="EMBL" id="PYF75668.1"/>
    </source>
</evidence>
<dbReference type="InterPro" id="IPR000192">
    <property type="entry name" value="Aminotrans_V_dom"/>
</dbReference>
<dbReference type="Gene3D" id="1.10.260.50">
    <property type="match status" value="1"/>
</dbReference>
<evidence type="ECO:0000259" key="9">
    <source>
        <dbReference type="Pfam" id="PF00266"/>
    </source>
</evidence>
<reference evidence="10 11" key="1">
    <citation type="submission" date="2018-06" db="EMBL/GenBank/DDBJ databases">
        <title>Genomic Encyclopedia of Archaeal and Bacterial Type Strains, Phase II (KMG-II): from individual species to whole genera.</title>
        <authorList>
            <person name="Goeker M."/>
        </authorList>
    </citation>
    <scope>NUCLEOTIDE SEQUENCE [LARGE SCALE GENOMIC DNA]</scope>
    <source>
        <strain evidence="10 11">DSM 27372</strain>
    </source>
</reference>
<sequence>MRIYLDNAATTPLSREVFRAMEPYFFENFGNPSSSHHHGKAARTAIEQSRRIIADLLNARPEQIIFTSGGTEADNTAIVSAIRSQGIRIAITTAFEHPAVLNPLRALQRSGEIKIIYLRHDEKGNLSLSHLDQLLAAHGKAFVSVMHGNNEIGNLNDIQEIAACCKSYGAIFHTDTVQTMGQYRFDTQNLGADFLVGSAHKFHGPKGIGFLYKKDLDPIAPLILGGSQEKGQRSGTENVSGIIGLAKALELSYTNSSAYQPHLRHLKNKMIYNLINRIPGIRFNGNTANEKLSLSTVLSVSLPEAPDGRSPLLYLDQQEISASGGSACSSNSGTGSHVLSALGVEPDRTTIRFSFSRYNTIEEIDDVVDRLASLYVKETLHELSAVC</sequence>
<evidence type="ECO:0000256" key="1">
    <source>
        <dbReference type="ARBA" id="ARBA00001933"/>
    </source>
</evidence>
<comment type="cofactor">
    <cofactor evidence="1">
        <name>pyridoxal 5'-phosphate</name>
        <dbReference type="ChEBI" id="CHEBI:597326"/>
    </cofactor>
</comment>
<evidence type="ECO:0000256" key="3">
    <source>
        <dbReference type="ARBA" id="ARBA00022679"/>
    </source>
</evidence>
<dbReference type="Gene3D" id="3.90.1150.10">
    <property type="entry name" value="Aspartate Aminotransferase, domain 1"/>
    <property type="match status" value="1"/>
</dbReference>
<evidence type="ECO:0000313" key="11">
    <source>
        <dbReference type="Proteomes" id="UP000248198"/>
    </source>
</evidence>
<dbReference type="Pfam" id="PF00266">
    <property type="entry name" value="Aminotran_5"/>
    <property type="match status" value="1"/>
</dbReference>
<dbReference type="EMBL" id="QKLU01000002">
    <property type="protein sequence ID" value="PYF75668.1"/>
    <property type="molecule type" value="Genomic_DNA"/>
</dbReference>
<name>A0A318UKN7_9SPHI</name>
<organism evidence="10 11">
    <name type="scientific">Pedobacter nutrimenti</name>
    <dbReference type="NCBI Taxonomy" id="1241337"/>
    <lineage>
        <taxon>Bacteria</taxon>
        <taxon>Pseudomonadati</taxon>
        <taxon>Bacteroidota</taxon>
        <taxon>Sphingobacteriia</taxon>
        <taxon>Sphingobacteriales</taxon>
        <taxon>Sphingobacteriaceae</taxon>
        <taxon>Pedobacter</taxon>
    </lineage>
</organism>
<dbReference type="RefSeq" id="WP_110829152.1">
    <property type="nucleotide sequence ID" value="NZ_QKLU01000002.1"/>
</dbReference>
<protein>
    <submittedName>
        <fullName evidence="10">Cysteine desulfurase</fullName>
    </submittedName>
</protein>
<evidence type="ECO:0000256" key="7">
    <source>
        <dbReference type="ARBA" id="ARBA00023014"/>
    </source>
</evidence>
<dbReference type="InterPro" id="IPR015421">
    <property type="entry name" value="PyrdxlP-dep_Trfase_major"/>
</dbReference>
<dbReference type="Gene3D" id="3.40.640.10">
    <property type="entry name" value="Type I PLP-dependent aspartate aminotransferase-like (Major domain)"/>
    <property type="match status" value="1"/>
</dbReference>
<keyword evidence="5" id="KW-0663">Pyridoxal phosphate</keyword>
<dbReference type="GO" id="GO:0031071">
    <property type="term" value="F:cysteine desulfurase activity"/>
    <property type="evidence" value="ECO:0007669"/>
    <property type="project" value="UniProtKB-EC"/>
</dbReference>
<keyword evidence="4" id="KW-0479">Metal-binding</keyword>
<evidence type="ECO:0000256" key="4">
    <source>
        <dbReference type="ARBA" id="ARBA00022723"/>
    </source>
</evidence>
<dbReference type="SUPFAM" id="SSF53383">
    <property type="entry name" value="PLP-dependent transferases"/>
    <property type="match status" value="1"/>
</dbReference>
<keyword evidence="3" id="KW-0808">Transferase</keyword>
<evidence type="ECO:0000256" key="2">
    <source>
        <dbReference type="ARBA" id="ARBA00006490"/>
    </source>
</evidence>
<accession>A0A318UKN7</accession>
<dbReference type="OrthoDB" id="9804366at2"/>
<dbReference type="InterPro" id="IPR016454">
    <property type="entry name" value="Cysteine_dSase"/>
</dbReference>
<dbReference type="InterPro" id="IPR015422">
    <property type="entry name" value="PyrdxlP-dep_Trfase_small"/>
</dbReference>
<comment type="similarity">
    <text evidence="2">Belongs to the class-V pyridoxal-phosphate-dependent aminotransferase family. NifS/IscS subfamily.</text>
</comment>
<dbReference type="AlphaFoldDB" id="A0A318UKN7"/>
<evidence type="ECO:0000256" key="8">
    <source>
        <dbReference type="ARBA" id="ARBA00050776"/>
    </source>
</evidence>
<dbReference type="InterPro" id="IPR015424">
    <property type="entry name" value="PyrdxlP-dep_Trfase"/>
</dbReference>
<dbReference type="Proteomes" id="UP000248198">
    <property type="component" value="Unassembled WGS sequence"/>
</dbReference>
<evidence type="ECO:0000256" key="5">
    <source>
        <dbReference type="ARBA" id="ARBA00022898"/>
    </source>
</evidence>
<dbReference type="PANTHER" id="PTHR11601:SF34">
    <property type="entry name" value="CYSTEINE DESULFURASE"/>
    <property type="match status" value="1"/>
</dbReference>
<comment type="caution">
    <text evidence="10">The sequence shown here is derived from an EMBL/GenBank/DDBJ whole genome shotgun (WGS) entry which is preliminary data.</text>
</comment>
<dbReference type="PIRSF" id="PIRSF005572">
    <property type="entry name" value="NifS"/>
    <property type="match status" value="1"/>
</dbReference>
<keyword evidence="7" id="KW-0411">Iron-sulfur</keyword>
<dbReference type="GO" id="GO:0051536">
    <property type="term" value="F:iron-sulfur cluster binding"/>
    <property type="evidence" value="ECO:0007669"/>
    <property type="project" value="UniProtKB-KW"/>
</dbReference>
<gene>
    <name evidence="10" type="ORF">B0O44_102220</name>
</gene>
<proteinExistence type="inferred from homology"/>
<dbReference type="GO" id="GO:0046872">
    <property type="term" value="F:metal ion binding"/>
    <property type="evidence" value="ECO:0007669"/>
    <property type="project" value="UniProtKB-KW"/>
</dbReference>
<keyword evidence="6" id="KW-0408">Iron</keyword>